<name>A0A8J3EIA9_9RHOB</name>
<evidence type="ECO:0000313" key="4">
    <source>
        <dbReference type="Proteomes" id="UP000617145"/>
    </source>
</evidence>
<dbReference type="EMBL" id="BMJV01000006">
    <property type="protein sequence ID" value="GGG80339.1"/>
    <property type="molecule type" value="Genomic_DNA"/>
</dbReference>
<protein>
    <recommendedName>
        <fullName evidence="2">Glycosyl transferase family 1 domain-containing protein</fullName>
    </recommendedName>
</protein>
<dbReference type="AlphaFoldDB" id="A0A8J3EIA9"/>
<evidence type="ECO:0000259" key="2">
    <source>
        <dbReference type="Pfam" id="PF00534"/>
    </source>
</evidence>
<reference evidence="3" key="1">
    <citation type="journal article" date="2014" name="Int. J. Syst. Evol. Microbiol.">
        <title>Complete genome sequence of Corynebacterium casei LMG S-19264T (=DSM 44701T), isolated from a smear-ripened cheese.</title>
        <authorList>
            <consortium name="US DOE Joint Genome Institute (JGI-PGF)"/>
            <person name="Walter F."/>
            <person name="Albersmeier A."/>
            <person name="Kalinowski J."/>
            <person name="Ruckert C."/>
        </authorList>
    </citation>
    <scope>NUCLEOTIDE SEQUENCE</scope>
    <source>
        <strain evidence="3">CGMCC 1.15762</strain>
    </source>
</reference>
<evidence type="ECO:0000313" key="3">
    <source>
        <dbReference type="EMBL" id="GGG80339.1"/>
    </source>
</evidence>
<sequence length="391" mass="42196">MTARLLDLTRLVSRAGRPFTGVDRVEYAYLARLASDGPFYGLVRTGLGFLLLDAAGCAALKRLLDSGDLPAPDLLSRLRRRDAGRAGAERALRRVAVGRCLPRGLGRLLGRHLPQGAVYISVGHTRLSDVLLSGLGTHRKVVLLHDTIPLDHPEFAGTGITERFKEFLARTEAHADVVICNSRQTEADLHRHMAAVPRCVVAPLGIDVPKPGRAPAGPWDGMPWFVILGTIEPRKNHALLLRLWREGLVPNDAHLLICGARGWNNAAVFDALDRGIPHVHELPGLPDGAIAALLKGSAGLLFPSLAEGYGLPPAEAAALGVPLLCNDLKVLREVVGDIPVYAPAADAYLWASEITRMAEESRADPARAVTRSNSYAPPNWDAHFKTVLTEI</sequence>
<organism evidence="3 4">
    <name type="scientific">Salipiger pallidus</name>
    <dbReference type="NCBI Taxonomy" id="1775170"/>
    <lineage>
        <taxon>Bacteria</taxon>
        <taxon>Pseudomonadati</taxon>
        <taxon>Pseudomonadota</taxon>
        <taxon>Alphaproteobacteria</taxon>
        <taxon>Rhodobacterales</taxon>
        <taxon>Roseobacteraceae</taxon>
        <taxon>Salipiger</taxon>
    </lineage>
</organism>
<dbReference type="RefSeq" id="WP_229673278.1">
    <property type="nucleotide sequence ID" value="NZ_BMJV01000006.1"/>
</dbReference>
<dbReference type="Pfam" id="PF00534">
    <property type="entry name" value="Glycos_transf_1"/>
    <property type="match status" value="1"/>
</dbReference>
<dbReference type="SUPFAM" id="SSF53756">
    <property type="entry name" value="UDP-Glycosyltransferase/glycogen phosphorylase"/>
    <property type="match status" value="1"/>
</dbReference>
<dbReference type="GO" id="GO:0016757">
    <property type="term" value="F:glycosyltransferase activity"/>
    <property type="evidence" value="ECO:0007669"/>
    <property type="project" value="InterPro"/>
</dbReference>
<gene>
    <name evidence="3" type="ORF">GCM10011415_32130</name>
</gene>
<dbReference type="PANTHER" id="PTHR46401">
    <property type="entry name" value="GLYCOSYLTRANSFERASE WBBK-RELATED"/>
    <property type="match status" value="1"/>
</dbReference>
<keyword evidence="4" id="KW-1185">Reference proteome</keyword>
<dbReference type="PANTHER" id="PTHR46401:SF2">
    <property type="entry name" value="GLYCOSYLTRANSFERASE WBBK-RELATED"/>
    <property type="match status" value="1"/>
</dbReference>
<keyword evidence="1" id="KW-0808">Transferase</keyword>
<dbReference type="InterPro" id="IPR001296">
    <property type="entry name" value="Glyco_trans_1"/>
</dbReference>
<reference evidence="3" key="2">
    <citation type="submission" date="2020-09" db="EMBL/GenBank/DDBJ databases">
        <authorList>
            <person name="Sun Q."/>
            <person name="Zhou Y."/>
        </authorList>
    </citation>
    <scope>NUCLEOTIDE SEQUENCE</scope>
    <source>
        <strain evidence="3">CGMCC 1.15762</strain>
    </source>
</reference>
<proteinExistence type="predicted"/>
<accession>A0A8J3EIA9</accession>
<dbReference type="Gene3D" id="3.40.50.2000">
    <property type="entry name" value="Glycogen Phosphorylase B"/>
    <property type="match status" value="2"/>
</dbReference>
<dbReference type="CDD" id="cd03809">
    <property type="entry name" value="GT4_MtfB-like"/>
    <property type="match status" value="1"/>
</dbReference>
<comment type="caution">
    <text evidence="3">The sequence shown here is derived from an EMBL/GenBank/DDBJ whole genome shotgun (WGS) entry which is preliminary data.</text>
</comment>
<evidence type="ECO:0000256" key="1">
    <source>
        <dbReference type="ARBA" id="ARBA00022679"/>
    </source>
</evidence>
<dbReference type="Proteomes" id="UP000617145">
    <property type="component" value="Unassembled WGS sequence"/>
</dbReference>
<feature type="domain" description="Glycosyl transferase family 1" evidence="2">
    <location>
        <begin position="223"/>
        <end position="337"/>
    </location>
</feature>